<dbReference type="Proteomes" id="UP001579974">
    <property type="component" value="Unassembled WGS sequence"/>
</dbReference>
<gene>
    <name evidence="2" type="ORF">KKP3000_002307</name>
</gene>
<feature type="transmembrane region" description="Helical" evidence="1">
    <location>
        <begin position="150"/>
        <end position="167"/>
    </location>
</feature>
<keyword evidence="1" id="KW-1133">Transmembrane helix</keyword>
<comment type="caution">
    <text evidence="2">The sequence shown here is derived from an EMBL/GenBank/DDBJ whole genome shotgun (WGS) entry which is preliminary data.</text>
</comment>
<feature type="transmembrane region" description="Helical" evidence="1">
    <location>
        <begin position="307"/>
        <end position="325"/>
    </location>
</feature>
<organism evidence="2 3">
    <name type="scientific">Alicyclobacillus fastidiosus</name>
    <dbReference type="NCBI Taxonomy" id="392011"/>
    <lineage>
        <taxon>Bacteria</taxon>
        <taxon>Bacillati</taxon>
        <taxon>Bacillota</taxon>
        <taxon>Bacilli</taxon>
        <taxon>Bacillales</taxon>
        <taxon>Alicyclobacillaceae</taxon>
        <taxon>Alicyclobacillus</taxon>
    </lineage>
</organism>
<name>A0ABV5ABU3_9BACL</name>
<feature type="transmembrane region" description="Helical" evidence="1">
    <location>
        <begin position="179"/>
        <end position="203"/>
    </location>
</feature>
<evidence type="ECO:0000256" key="1">
    <source>
        <dbReference type="SAM" id="Phobius"/>
    </source>
</evidence>
<protein>
    <submittedName>
        <fullName evidence="2">DMT family transporter</fullName>
    </submittedName>
</protein>
<dbReference type="EMBL" id="JBDXSU010000002">
    <property type="protein sequence ID" value="MFB5189300.1"/>
    <property type="molecule type" value="Genomic_DNA"/>
</dbReference>
<sequence>MIDATTIARRLTRMNSTKTRIGMLYALLAGPALGLALGLLGTLVGKAPFNTQYPTGAFAIVVLLQYPFGLLAVTVFLLISGAWRDFTSIFRSRISWWVLFVGVGGFVGDLCYACSAVLIGGALAGPIGGLFGVVGAVIVSALYKESIKRWSTLLGVIAIGVGVWLALSGGKIVSPTHGVYALVGVLIMVAGTLNWGFENFAIAAGSDLMRAESFIWWRAFIALVLGFILMIIAFPASRPMLVQTYSDPRLLAYGAVIGIGWAIWVIMGYYIGIAYAGGVRGGVIAGTFGFFFISFFSMTVYGTPFSWIVLIGSVILFIGAALIITEPKDVLANKR</sequence>
<evidence type="ECO:0000313" key="3">
    <source>
        <dbReference type="Proteomes" id="UP001579974"/>
    </source>
</evidence>
<keyword evidence="1" id="KW-0472">Membrane</keyword>
<reference evidence="2 3" key="1">
    <citation type="journal article" date="2024" name="Int. J. Mol. Sci.">
        <title>Exploration of Alicyclobacillus spp. Genome in Search of Antibiotic Resistance.</title>
        <authorList>
            <person name="Bucka-Kolendo J."/>
            <person name="Kiousi D.E."/>
            <person name="Dekowska A."/>
            <person name="Mikolajczuk-Szczyrba A."/>
            <person name="Karadedos D.M."/>
            <person name="Michael P."/>
            <person name="Galanis A."/>
            <person name="Sokolowska B."/>
        </authorList>
    </citation>
    <scope>NUCLEOTIDE SEQUENCE [LARGE SCALE GENOMIC DNA]</scope>
    <source>
        <strain evidence="2 3">KKP 3000</strain>
    </source>
</reference>
<dbReference type="RefSeq" id="WP_275476807.1">
    <property type="nucleotide sequence ID" value="NZ_CP162940.1"/>
</dbReference>
<keyword evidence="1" id="KW-0812">Transmembrane</keyword>
<feature type="transmembrane region" description="Helical" evidence="1">
    <location>
        <begin position="94"/>
        <end position="119"/>
    </location>
</feature>
<feature type="transmembrane region" description="Helical" evidence="1">
    <location>
        <begin position="283"/>
        <end position="301"/>
    </location>
</feature>
<feature type="transmembrane region" description="Helical" evidence="1">
    <location>
        <begin position="125"/>
        <end position="143"/>
    </location>
</feature>
<accession>A0ABV5ABU3</accession>
<feature type="transmembrane region" description="Helical" evidence="1">
    <location>
        <begin position="21"/>
        <end position="44"/>
    </location>
</feature>
<feature type="transmembrane region" description="Helical" evidence="1">
    <location>
        <begin position="215"/>
        <end position="238"/>
    </location>
</feature>
<evidence type="ECO:0000313" key="2">
    <source>
        <dbReference type="EMBL" id="MFB5189300.1"/>
    </source>
</evidence>
<proteinExistence type="predicted"/>
<feature type="transmembrane region" description="Helical" evidence="1">
    <location>
        <begin position="56"/>
        <end position="82"/>
    </location>
</feature>
<keyword evidence="3" id="KW-1185">Reference proteome</keyword>
<feature type="transmembrane region" description="Helical" evidence="1">
    <location>
        <begin position="250"/>
        <end position="271"/>
    </location>
</feature>